<sequence>MENKKDRRKRKRKRKRTRNSIWRLGVLELKLWVLALACFACIVQRKMLHCGTCQLENAGNYLTLIELPSRMSAHSLPFISEARKAHEPSLNKNPLQTIYVSGFLHSPMSYQPLIRRRLSSRHTGLSLVPFVAKNTESGEEDNRALETVLKFYTAIKNNNIHELSDIIGDECRCVSNFISFSQPFHGKQQVLDFFSYLITSLGNNIEFVVRPTLHDGMSVGVSWRLEWKTTHVPLGKGFSFHICHVYQGKVVLRNVEMFIEPLLHIEPFRLKIMGYVMTVLDKMGSYAVFEGDAKRALYILLTLFLVAALLFTF</sequence>
<keyword evidence="1" id="KW-0812">Transmembrane</keyword>
<proteinExistence type="predicted"/>
<dbReference type="Proteomes" id="UP001415857">
    <property type="component" value="Unassembled WGS sequence"/>
</dbReference>
<dbReference type="AlphaFoldDB" id="A0AAP0N9Y3"/>
<comment type="caution">
    <text evidence="2">The sequence shown here is derived from an EMBL/GenBank/DDBJ whole genome shotgun (WGS) entry which is preliminary data.</text>
</comment>
<dbReference type="PANTHER" id="PTHR33698:SF6">
    <property type="entry name" value="TRANSMEMBRANE PROTEIN"/>
    <property type="match status" value="1"/>
</dbReference>
<feature type="transmembrane region" description="Helical" evidence="1">
    <location>
        <begin position="21"/>
        <end position="43"/>
    </location>
</feature>
<gene>
    <name evidence="2" type="ORF">L1049_009824</name>
</gene>
<dbReference type="EMBL" id="JBBPBK010000016">
    <property type="protein sequence ID" value="KAK9267399.1"/>
    <property type="molecule type" value="Genomic_DNA"/>
</dbReference>
<evidence type="ECO:0000313" key="3">
    <source>
        <dbReference type="Proteomes" id="UP001415857"/>
    </source>
</evidence>
<reference evidence="2 3" key="1">
    <citation type="journal article" date="2024" name="Plant J.">
        <title>Genome sequences and population genomics reveal climatic adaptation and genomic divergence between two closely related sweetgum species.</title>
        <authorList>
            <person name="Xu W.Q."/>
            <person name="Ren C.Q."/>
            <person name="Zhang X.Y."/>
            <person name="Comes H.P."/>
            <person name="Liu X.H."/>
            <person name="Li Y.G."/>
            <person name="Kettle C.J."/>
            <person name="Jalonen R."/>
            <person name="Gaisberger H."/>
            <person name="Ma Y.Z."/>
            <person name="Qiu Y.X."/>
        </authorList>
    </citation>
    <scope>NUCLEOTIDE SEQUENCE [LARGE SCALE GENOMIC DNA]</scope>
    <source>
        <strain evidence="2">Hangzhou</strain>
    </source>
</reference>
<keyword evidence="1" id="KW-1133">Transmembrane helix</keyword>
<evidence type="ECO:0000313" key="2">
    <source>
        <dbReference type="EMBL" id="KAK9267399.1"/>
    </source>
</evidence>
<keyword evidence="1" id="KW-0472">Membrane</keyword>
<evidence type="ECO:0008006" key="4">
    <source>
        <dbReference type="Google" id="ProtNLM"/>
    </source>
</evidence>
<protein>
    <recommendedName>
        <fullName evidence="4">SnoaL-like domain-containing protein</fullName>
    </recommendedName>
</protein>
<organism evidence="2 3">
    <name type="scientific">Liquidambar formosana</name>
    <name type="common">Formosan gum</name>
    <dbReference type="NCBI Taxonomy" id="63359"/>
    <lineage>
        <taxon>Eukaryota</taxon>
        <taxon>Viridiplantae</taxon>
        <taxon>Streptophyta</taxon>
        <taxon>Embryophyta</taxon>
        <taxon>Tracheophyta</taxon>
        <taxon>Spermatophyta</taxon>
        <taxon>Magnoliopsida</taxon>
        <taxon>eudicotyledons</taxon>
        <taxon>Gunneridae</taxon>
        <taxon>Pentapetalae</taxon>
        <taxon>Saxifragales</taxon>
        <taxon>Altingiaceae</taxon>
        <taxon>Liquidambar</taxon>
    </lineage>
</organism>
<dbReference type="InterPro" id="IPR032710">
    <property type="entry name" value="NTF2-like_dom_sf"/>
</dbReference>
<dbReference type="PANTHER" id="PTHR33698">
    <property type="entry name" value="NUCLEAR TRANSPORT FACTOR 2 (NTF2)-LIKE PROTEIN"/>
    <property type="match status" value="1"/>
</dbReference>
<name>A0AAP0N9Y3_LIQFO</name>
<dbReference type="Gene3D" id="3.10.450.50">
    <property type="match status" value="1"/>
</dbReference>
<dbReference type="SUPFAM" id="SSF54427">
    <property type="entry name" value="NTF2-like"/>
    <property type="match status" value="1"/>
</dbReference>
<accession>A0AAP0N9Y3</accession>
<evidence type="ECO:0000256" key="1">
    <source>
        <dbReference type="SAM" id="Phobius"/>
    </source>
</evidence>
<keyword evidence="3" id="KW-1185">Reference proteome</keyword>